<keyword evidence="1" id="KW-0813">Transport</keyword>
<dbReference type="GO" id="GO:0005886">
    <property type="term" value="C:plasma membrane"/>
    <property type="evidence" value="ECO:0007669"/>
    <property type="project" value="TreeGrafter"/>
</dbReference>
<evidence type="ECO:0000256" key="1">
    <source>
        <dbReference type="ARBA" id="ARBA00022448"/>
    </source>
</evidence>
<evidence type="ECO:0000256" key="2">
    <source>
        <dbReference type="ARBA" id="ARBA00022475"/>
    </source>
</evidence>
<organism evidence="9 10">
    <name type="scientific">Salinarimonas ramus</name>
    <dbReference type="NCBI Taxonomy" id="690164"/>
    <lineage>
        <taxon>Bacteria</taxon>
        <taxon>Pseudomonadati</taxon>
        <taxon>Pseudomonadota</taxon>
        <taxon>Alphaproteobacteria</taxon>
        <taxon>Hyphomicrobiales</taxon>
        <taxon>Salinarimonadaceae</taxon>
        <taxon>Salinarimonas</taxon>
    </lineage>
</organism>
<evidence type="ECO:0000256" key="6">
    <source>
        <dbReference type="ARBA" id="ARBA00022989"/>
    </source>
</evidence>
<keyword evidence="6" id="KW-1133">Transmembrane helix</keyword>
<dbReference type="InterPro" id="IPR004623">
    <property type="entry name" value="KdpA"/>
</dbReference>
<keyword evidence="5" id="KW-0630">Potassium</keyword>
<evidence type="ECO:0000256" key="5">
    <source>
        <dbReference type="ARBA" id="ARBA00022958"/>
    </source>
</evidence>
<evidence type="ECO:0000313" key="9">
    <source>
        <dbReference type="EMBL" id="GGK38872.1"/>
    </source>
</evidence>
<keyword evidence="3" id="KW-0633">Potassium transport</keyword>
<evidence type="ECO:0000256" key="7">
    <source>
        <dbReference type="ARBA" id="ARBA00023065"/>
    </source>
</evidence>
<keyword evidence="10" id="KW-1185">Reference proteome</keyword>
<dbReference type="Pfam" id="PF03814">
    <property type="entry name" value="KdpA"/>
    <property type="match status" value="1"/>
</dbReference>
<dbReference type="RefSeq" id="WP_373290584.1">
    <property type="nucleotide sequence ID" value="NZ_BMMF01000007.1"/>
</dbReference>
<dbReference type="Proteomes" id="UP000600449">
    <property type="component" value="Unassembled WGS sequence"/>
</dbReference>
<dbReference type="AlphaFoldDB" id="A0A917QAR7"/>
<protein>
    <submittedName>
        <fullName evidence="9">Uncharacterized protein</fullName>
    </submittedName>
</protein>
<evidence type="ECO:0000313" key="10">
    <source>
        <dbReference type="Proteomes" id="UP000600449"/>
    </source>
</evidence>
<dbReference type="GO" id="GO:0008556">
    <property type="term" value="F:P-type potassium transmembrane transporter activity"/>
    <property type="evidence" value="ECO:0007669"/>
    <property type="project" value="InterPro"/>
</dbReference>
<keyword evidence="2" id="KW-1003">Cell membrane</keyword>
<evidence type="ECO:0000256" key="3">
    <source>
        <dbReference type="ARBA" id="ARBA00022538"/>
    </source>
</evidence>
<reference evidence="9 10" key="1">
    <citation type="journal article" date="2014" name="Int. J. Syst. Evol. Microbiol.">
        <title>Complete genome sequence of Corynebacterium casei LMG S-19264T (=DSM 44701T), isolated from a smear-ripened cheese.</title>
        <authorList>
            <consortium name="US DOE Joint Genome Institute (JGI-PGF)"/>
            <person name="Walter F."/>
            <person name="Albersmeier A."/>
            <person name="Kalinowski J."/>
            <person name="Ruckert C."/>
        </authorList>
    </citation>
    <scope>NUCLEOTIDE SEQUENCE [LARGE SCALE GENOMIC DNA]</scope>
    <source>
        <strain evidence="9 10">CGMCC 1.9161</strain>
    </source>
</reference>
<dbReference type="PANTHER" id="PTHR30607:SF2">
    <property type="entry name" value="POTASSIUM-TRANSPORTING ATPASE POTASSIUM-BINDING SUBUNIT"/>
    <property type="match status" value="1"/>
</dbReference>
<keyword evidence="4" id="KW-0812">Transmembrane</keyword>
<sequence>MLLSVMAGALHVVSGLAYWAESAGNPIVQALGVAGGNIEGKDVRFGEALSTLWAVFTTGASSGSVNSMHDSYTPLGRLVLRPRKSSSSPSSCATPGG</sequence>
<accession>A0A917QAR7</accession>
<keyword evidence="7" id="KW-0406">Ion transport</keyword>
<gene>
    <name evidence="9" type="ORF">GCM10011322_27440</name>
</gene>
<name>A0A917QAR7_9HYPH</name>
<dbReference type="EMBL" id="BMMF01000007">
    <property type="protein sequence ID" value="GGK38872.1"/>
    <property type="molecule type" value="Genomic_DNA"/>
</dbReference>
<evidence type="ECO:0000256" key="4">
    <source>
        <dbReference type="ARBA" id="ARBA00022692"/>
    </source>
</evidence>
<comment type="caution">
    <text evidence="9">The sequence shown here is derived from an EMBL/GenBank/DDBJ whole genome shotgun (WGS) entry which is preliminary data.</text>
</comment>
<proteinExistence type="predicted"/>
<keyword evidence="8" id="KW-0472">Membrane</keyword>
<evidence type="ECO:0000256" key="8">
    <source>
        <dbReference type="ARBA" id="ARBA00023136"/>
    </source>
</evidence>
<dbReference type="PANTHER" id="PTHR30607">
    <property type="entry name" value="POTASSIUM-TRANSPORTING ATPASE A CHAIN"/>
    <property type="match status" value="1"/>
</dbReference>